<organism evidence="6 7">
    <name type="scientific">Escherichia coli</name>
    <dbReference type="NCBI Taxonomy" id="562"/>
    <lineage>
        <taxon>Bacteria</taxon>
        <taxon>Pseudomonadati</taxon>
        <taxon>Pseudomonadota</taxon>
        <taxon>Gammaproteobacteria</taxon>
        <taxon>Enterobacterales</taxon>
        <taxon>Enterobacteriaceae</taxon>
        <taxon>Escherichia</taxon>
    </lineage>
</organism>
<dbReference type="PANTHER" id="PTHR30250">
    <property type="entry name" value="PST FAMILY PREDICTED COLANIC ACID TRANSPORTER"/>
    <property type="match status" value="1"/>
</dbReference>
<accession>A0A6D0YHH3</accession>
<evidence type="ECO:0000256" key="1">
    <source>
        <dbReference type="ARBA" id="ARBA00004651"/>
    </source>
</evidence>
<keyword evidence="2" id="KW-1003">Cell membrane</keyword>
<dbReference type="RefSeq" id="WP_042099313.1">
    <property type="nucleotide sequence ID" value="NZ_BFFT01000019.1"/>
</dbReference>
<dbReference type="Proteomes" id="UP000436141">
    <property type="component" value="Unassembled WGS sequence"/>
</dbReference>
<evidence type="ECO:0000256" key="2">
    <source>
        <dbReference type="ARBA" id="ARBA00022475"/>
    </source>
</evidence>
<evidence type="ECO:0000256" key="4">
    <source>
        <dbReference type="ARBA" id="ARBA00022989"/>
    </source>
</evidence>
<dbReference type="InterPro" id="IPR050833">
    <property type="entry name" value="Poly_Biosynth_Transport"/>
</dbReference>
<comment type="caution">
    <text evidence="6">The sequence shown here is derived from an EMBL/GenBank/DDBJ whole genome shotgun (WGS) entry which is preliminary data.</text>
</comment>
<evidence type="ECO:0000256" key="5">
    <source>
        <dbReference type="ARBA" id="ARBA00023136"/>
    </source>
</evidence>
<keyword evidence="3" id="KW-0812">Transmembrane</keyword>
<evidence type="ECO:0000256" key="3">
    <source>
        <dbReference type="ARBA" id="ARBA00022692"/>
    </source>
</evidence>
<proteinExistence type="predicted"/>
<dbReference type="PANTHER" id="PTHR30250:SF26">
    <property type="entry name" value="PSMA PROTEIN"/>
    <property type="match status" value="1"/>
</dbReference>
<dbReference type="EMBL" id="WUIY01000016">
    <property type="protein sequence ID" value="MXI73859.1"/>
    <property type="molecule type" value="Genomic_DNA"/>
</dbReference>
<protein>
    <submittedName>
        <fullName evidence="6">Oligosaccharide flippase family protein</fullName>
    </submittedName>
</protein>
<dbReference type="AlphaFoldDB" id="A0A6D0YHH3"/>
<gene>
    <name evidence="6" type="ORF">GRW05_06040</name>
</gene>
<evidence type="ECO:0000313" key="6">
    <source>
        <dbReference type="EMBL" id="MXI73859.1"/>
    </source>
</evidence>
<evidence type="ECO:0000313" key="7">
    <source>
        <dbReference type="Proteomes" id="UP000436141"/>
    </source>
</evidence>
<reference evidence="6 7" key="1">
    <citation type="submission" date="2019-12" db="EMBL/GenBank/DDBJ databases">
        <title>Enteriobacteria Tanzani isolates_10434.</title>
        <authorList>
            <person name="Subbiah M."/>
            <person name="Call D."/>
        </authorList>
    </citation>
    <scope>NUCLEOTIDE SEQUENCE [LARGE SCALE GENOMIC DNA]</scope>
    <source>
        <strain evidence="6 7">10434wD1</strain>
    </source>
</reference>
<keyword evidence="5" id="KW-0472">Membrane</keyword>
<dbReference type="GO" id="GO:0005886">
    <property type="term" value="C:plasma membrane"/>
    <property type="evidence" value="ECO:0007669"/>
    <property type="project" value="UniProtKB-SubCell"/>
</dbReference>
<comment type="subcellular location">
    <subcellularLocation>
        <location evidence="1">Cell membrane</location>
        <topology evidence="1">Multi-pass membrane protein</topology>
    </subcellularLocation>
</comment>
<sequence length="500" mass="56215">MKKQIIKNISANFTNLIVSIFIGLLLTPLLVKSLGIEVYGVLPIALFLTFYMGVIAQALTASVNRFLIEDFIKGAYTEASVVFSTSFILILGYLSVISIGFIYPILHISDFFNIPPGYEHDAVLLFSCVIFSFVIAMISSSLSVSMYAKNRIDLMQYGNILRNITKVLIIIMFVYLSEINLTKIGISIVLSELFYLIYVIITWKVLTPQLSLQIGFFRKDKVKRLTSFSGWILFDQIGSILFLKTDLILVNSLSGSKANGEYSIATQFSDLLRSLAGLVAGSLGPMMVILYEEKKLEELTSLTITFVKFLSLTIAIPIIILCVYSKEILELWLGSGFVFLSPLICIVTLPLIINLGTLPILSINIAVKKIQVPALINFFLAIVGIIGSVVLFKTTTLGYYAVAISYVITLTIKNSIFIPWYATIILNKPRYLFFKTHLITIIFSSLFFIFIYILKSIMQITNLNLLFELILVGCFGLLSTFPFYSKEERRSFMLMLKRKV</sequence>
<name>A0A6D0YHH3_ECOLX</name>
<keyword evidence="4" id="KW-1133">Transmembrane helix</keyword>